<feature type="region of interest" description="Disordered" evidence="1">
    <location>
        <begin position="1"/>
        <end position="22"/>
    </location>
</feature>
<dbReference type="AlphaFoldDB" id="A0A7G2C7F8"/>
<accession>A0A7G2C7F8</accession>
<gene>
    <name evidence="2" type="ORF">ADEAN_000319600</name>
</gene>
<name>A0A7G2C7F8_9TRYP</name>
<feature type="compositionally biased region" description="Polar residues" evidence="1">
    <location>
        <begin position="144"/>
        <end position="161"/>
    </location>
</feature>
<organism evidence="2 3">
    <name type="scientific">Angomonas deanei</name>
    <dbReference type="NCBI Taxonomy" id="59799"/>
    <lineage>
        <taxon>Eukaryota</taxon>
        <taxon>Discoba</taxon>
        <taxon>Euglenozoa</taxon>
        <taxon>Kinetoplastea</taxon>
        <taxon>Metakinetoplastina</taxon>
        <taxon>Trypanosomatida</taxon>
        <taxon>Trypanosomatidae</taxon>
        <taxon>Strigomonadinae</taxon>
        <taxon>Angomonas</taxon>
    </lineage>
</organism>
<feature type="compositionally biased region" description="Polar residues" evidence="1">
    <location>
        <begin position="11"/>
        <end position="20"/>
    </location>
</feature>
<protein>
    <submittedName>
        <fullName evidence="2">Uncharacterized protein</fullName>
    </submittedName>
</protein>
<reference evidence="2 3" key="1">
    <citation type="submission" date="2020-08" db="EMBL/GenBank/DDBJ databases">
        <authorList>
            <person name="Newling K."/>
            <person name="Davey J."/>
            <person name="Forrester S."/>
        </authorList>
    </citation>
    <scope>NUCLEOTIDE SEQUENCE [LARGE SCALE GENOMIC DNA]</scope>
    <source>
        <strain evidence="3">Crithidia deanei Carvalho (ATCC PRA-265)</strain>
    </source>
</reference>
<evidence type="ECO:0000256" key="1">
    <source>
        <dbReference type="SAM" id="MobiDB-lite"/>
    </source>
</evidence>
<proteinExistence type="predicted"/>
<evidence type="ECO:0000313" key="2">
    <source>
        <dbReference type="EMBL" id="CAD2215738.1"/>
    </source>
</evidence>
<dbReference type="Proteomes" id="UP000515908">
    <property type="component" value="Chromosome 05"/>
</dbReference>
<feature type="region of interest" description="Disordered" evidence="1">
    <location>
        <begin position="75"/>
        <end position="165"/>
    </location>
</feature>
<sequence length="199" mass="22123">MQKRVADFLLKTSSPTSSQAGGAAKMIDLKELEVLLQDMLDYQEDIEQEAGTQLLIREMRFEDESRKLIQRAERAEHENKEMVKAMSKQALQKVQASKSPTASPPREGPPPVQETLHPRQHHDPTVAPSHVESAIPPPQYWRQPESQPTVTAGAANVTSPPHNADNRHVKVACPACTFEQNYGNVKCEICGTTLVFMTS</sequence>
<dbReference type="EMBL" id="LR877149">
    <property type="protein sequence ID" value="CAD2215738.1"/>
    <property type="molecule type" value="Genomic_DNA"/>
</dbReference>
<keyword evidence="3" id="KW-1185">Reference proteome</keyword>
<feature type="compositionally biased region" description="Polar residues" evidence="1">
    <location>
        <begin position="89"/>
        <end position="101"/>
    </location>
</feature>
<feature type="compositionally biased region" description="Pro residues" evidence="1">
    <location>
        <begin position="102"/>
        <end position="112"/>
    </location>
</feature>
<dbReference type="VEuPathDB" id="TriTrypDB:ADEAN_000319600"/>
<evidence type="ECO:0000313" key="3">
    <source>
        <dbReference type="Proteomes" id="UP000515908"/>
    </source>
</evidence>